<dbReference type="RefSeq" id="WP_188418378.1">
    <property type="nucleotide sequence ID" value="NZ_BMDO01000011.1"/>
</dbReference>
<organism evidence="1 2">
    <name type="scientific">Mucilaginibacter galii</name>
    <dbReference type="NCBI Taxonomy" id="2005073"/>
    <lineage>
        <taxon>Bacteria</taxon>
        <taxon>Pseudomonadati</taxon>
        <taxon>Bacteroidota</taxon>
        <taxon>Sphingobacteriia</taxon>
        <taxon>Sphingobacteriales</taxon>
        <taxon>Sphingobacteriaceae</taxon>
        <taxon>Mucilaginibacter</taxon>
    </lineage>
</organism>
<protein>
    <submittedName>
        <fullName evidence="1">Uncharacterized protein</fullName>
    </submittedName>
</protein>
<gene>
    <name evidence="1" type="ORF">GCM10011425_34780</name>
</gene>
<accession>A0A917N2T4</accession>
<dbReference type="AlphaFoldDB" id="A0A917N2T4"/>
<evidence type="ECO:0000313" key="1">
    <source>
        <dbReference type="EMBL" id="GGI52266.1"/>
    </source>
</evidence>
<proteinExistence type="predicted"/>
<evidence type="ECO:0000313" key="2">
    <source>
        <dbReference type="Proteomes" id="UP000662074"/>
    </source>
</evidence>
<reference evidence="1" key="1">
    <citation type="journal article" date="2014" name="Int. J. Syst. Evol. Microbiol.">
        <title>Complete genome sequence of Corynebacterium casei LMG S-19264T (=DSM 44701T), isolated from a smear-ripened cheese.</title>
        <authorList>
            <consortium name="US DOE Joint Genome Institute (JGI-PGF)"/>
            <person name="Walter F."/>
            <person name="Albersmeier A."/>
            <person name="Kalinowski J."/>
            <person name="Ruckert C."/>
        </authorList>
    </citation>
    <scope>NUCLEOTIDE SEQUENCE</scope>
    <source>
        <strain evidence="1">CCM 8711</strain>
    </source>
</reference>
<dbReference type="EMBL" id="BMDO01000011">
    <property type="protein sequence ID" value="GGI52266.1"/>
    <property type="molecule type" value="Genomic_DNA"/>
</dbReference>
<dbReference type="Proteomes" id="UP000662074">
    <property type="component" value="Unassembled WGS sequence"/>
</dbReference>
<comment type="caution">
    <text evidence="1">The sequence shown here is derived from an EMBL/GenBank/DDBJ whole genome shotgun (WGS) entry which is preliminary data.</text>
</comment>
<keyword evidence="2" id="KW-1185">Reference proteome</keyword>
<reference evidence="1" key="2">
    <citation type="submission" date="2020-09" db="EMBL/GenBank/DDBJ databases">
        <authorList>
            <person name="Sun Q."/>
            <person name="Sedlacek I."/>
        </authorList>
    </citation>
    <scope>NUCLEOTIDE SEQUENCE</scope>
    <source>
        <strain evidence="1">CCM 8711</strain>
    </source>
</reference>
<dbReference type="SUPFAM" id="SSF49344">
    <property type="entry name" value="CBD9-like"/>
    <property type="match status" value="1"/>
</dbReference>
<name>A0A917N2T4_9SPHI</name>
<sequence length="261" mass="29355">MKILSNSIKIILLTSILDVSFVHGQKLPKVQKKSIYAPADIKIDGKSPEWNDNFQAYNKAVEILYTMSNDSNNLYLTAKVKQKEIIDKLIRGGITLIINREPDEKSKNFLAVTYPALEGPPMWELANKFLSLSNANKNHEAFNVNQLNEMFAKREKLISVAGIKEVPDNSLSIYNSEGIQVAALFDNQLYYTYELAIPIKYFKISSNSVSTFNYQIKLNPAPEIKRPAVITPDLPPPPPPVMEGTMATTDFKGKYTLANRP</sequence>